<dbReference type="NCBIfam" id="TIGR00756">
    <property type="entry name" value="PPR"/>
    <property type="match status" value="1"/>
</dbReference>
<gene>
    <name evidence="5" type="ORF">U9M48_002080</name>
</gene>
<accession>A0AAQ3PQM9</accession>
<proteinExistence type="predicted"/>
<feature type="compositionally biased region" description="Low complexity" evidence="4">
    <location>
        <begin position="187"/>
        <end position="202"/>
    </location>
</feature>
<sequence length="392" mass="41555">MTLSCGTFIRSKLEHIQRSSSEAVAGVGLQTTSSLPNFVMGLSISAQLFKFDFNVTMSLVPSVQILQTLETQLALDFGLRTKPPSKPPINRQRLNKGPFGTASPTAPSAALDEALPNVPVQTGSEEEAPQEPELFLHREPEPREGSRRAGHRVAGVSLPHVFHRTAQLNSSNPTRLPTQWGCTRTTTTTCARSAPPSSAAATPSPPPPATHPDPDRAHLAVIRAAASAPHLVLAACACLRRAGLPPPGRRALPALLRCAARCEGAGAFVGGAHAAAVRVGAQDDGFVGTALVGAYAACGRLGDARRAFDEIAVRDIVAWGVMLDSYCQTRNYKDALLLFAEMKKSGVVPDQLILATVLSACRHIKQLRSGKTIHSYMVVSDTLSMPTSVVLS</sequence>
<dbReference type="Proteomes" id="UP001341281">
    <property type="component" value="Chromosome 01"/>
</dbReference>
<dbReference type="Gene3D" id="1.25.40.10">
    <property type="entry name" value="Tetratricopeptide repeat domain"/>
    <property type="match status" value="1"/>
</dbReference>
<keyword evidence="6" id="KW-1185">Reference proteome</keyword>
<dbReference type="FunFam" id="1.25.40.10:FF:000343">
    <property type="entry name" value="Pentatricopeptide repeat-containing protein At3g58590"/>
    <property type="match status" value="1"/>
</dbReference>
<reference evidence="5 6" key="1">
    <citation type="submission" date="2024-02" db="EMBL/GenBank/DDBJ databases">
        <title>High-quality chromosome-scale genome assembly of Pensacola bahiagrass (Paspalum notatum Flugge var. saurae).</title>
        <authorList>
            <person name="Vega J.M."/>
            <person name="Podio M."/>
            <person name="Orjuela J."/>
            <person name="Siena L.A."/>
            <person name="Pessino S.C."/>
            <person name="Combes M.C."/>
            <person name="Mariac C."/>
            <person name="Albertini E."/>
            <person name="Pupilli F."/>
            <person name="Ortiz J.P.A."/>
            <person name="Leblanc O."/>
        </authorList>
    </citation>
    <scope>NUCLEOTIDE SEQUENCE [LARGE SCALE GENOMIC DNA]</scope>
    <source>
        <strain evidence="5">R1</strain>
        <tissue evidence="5">Leaf</tissue>
    </source>
</reference>
<evidence type="ECO:0000256" key="2">
    <source>
        <dbReference type="ARBA" id="ARBA00022946"/>
    </source>
</evidence>
<keyword evidence="1" id="KW-0677">Repeat</keyword>
<dbReference type="GO" id="GO:0003723">
    <property type="term" value="F:RNA binding"/>
    <property type="evidence" value="ECO:0007669"/>
    <property type="project" value="InterPro"/>
</dbReference>
<evidence type="ECO:0000256" key="4">
    <source>
        <dbReference type="SAM" id="MobiDB-lite"/>
    </source>
</evidence>
<evidence type="ECO:0000313" key="5">
    <source>
        <dbReference type="EMBL" id="WVZ50869.1"/>
    </source>
</evidence>
<dbReference type="InterPro" id="IPR002885">
    <property type="entry name" value="PPR_rpt"/>
</dbReference>
<evidence type="ECO:0008006" key="7">
    <source>
        <dbReference type="Google" id="ProtNLM"/>
    </source>
</evidence>
<dbReference type="PROSITE" id="PS51375">
    <property type="entry name" value="PPR"/>
    <property type="match status" value="1"/>
</dbReference>
<protein>
    <recommendedName>
        <fullName evidence="7">Pentatricopeptide repeat-containing protein</fullName>
    </recommendedName>
</protein>
<keyword evidence="2" id="KW-0809">Transit peptide</keyword>
<dbReference type="PANTHER" id="PTHR47926">
    <property type="entry name" value="PENTATRICOPEPTIDE REPEAT-CONTAINING PROTEIN"/>
    <property type="match status" value="1"/>
</dbReference>
<dbReference type="GO" id="GO:0009451">
    <property type="term" value="P:RNA modification"/>
    <property type="evidence" value="ECO:0007669"/>
    <property type="project" value="InterPro"/>
</dbReference>
<dbReference type="Pfam" id="PF13041">
    <property type="entry name" value="PPR_2"/>
    <property type="match status" value="1"/>
</dbReference>
<dbReference type="AlphaFoldDB" id="A0AAQ3PQM9"/>
<dbReference type="EMBL" id="CP144745">
    <property type="protein sequence ID" value="WVZ50869.1"/>
    <property type="molecule type" value="Genomic_DNA"/>
</dbReference>
<feature type="repeat" description="PPR" evidence="3">
    <location>
        <begin position="315"/>
        <end position="349"/>
    </location>
</feature>
<feature type="region of interest" description="Disordered" evidence="4">
    <location>
        <begin position="187"/>
        <end position="215"/>
    </location>
</feature>
<feature type="region of interest" description="Disordered" evidence="4">
    <location>
        <begin position="79"/>
        <end position="109"/>
    </location>
</feature>
<organism evidence="5 6">
    <name type="scientific">Paspalum notatum var. saurae</name>
    <dbReference type="NCBI Taxonomy" id="547442"/>
    <lineage>
        <taxon>Eukaryota</taxon>
        <taxon>Viridiplantae</taxon>
        <taxon>Streptophyta</taxon>
        <taxon>Embryophyta</taxon>
        <taxon>Tracheophyta</taxon>
        <taxon>Spermatophyta</taxon>
        <taxon>Magnoliopsida</taxon>
        <taxon>Liliopsida</taxon>
        <taxon>Poales</taxon>
        <taxon>Poaceae</taxon>
        <taxon>PACMAD clade</taxon>
        <taxon>Panicoideae</taxon>
        <taxon>Andropogonodae</taxon>
        <taxon>Paspaleae</taxon>
        <taxon>Paspalinae</taxon>
        <taxon>Paspalum</taxon>
    </lineage>
</organism>
<evidence type="ECO:0000313" key="6">
    <source>
        <dbReference type="Proteomes" id="UP001341281"/>
    </source>
</evidence>
<dbReference type="InterPro" id="IPR011990">
    <property type="entry name" value="TPR-like_helical_dom_sf"/>
</dbReference>
<name>A0AAQ3PQM9_PASNO</name>
<evidence type="ECO:0000256" key="3">
    <source>
        <dbReference type="PROSITE-ProRule" id="PRU00708"/>
    </source>
</evidence>
<evidence type="ECO:0000256" key="1">
    <source>
        <dbReference type="ARBA" id="ARBA00022737"/>
    </source>
</evidence>
<dbReference type="InterPro" id="IPR046960">
    <property type="entry name" value="PPR_At4g14850-like_plant"/>
</dbReference>